<proteinExistence type="predicted"/>
<evidence type="ECO:0000256" key="1">
    <source>
        <dbReference type="SAM" id="Phobius"/>
    </source>
</evidence>
<reference evidence="3" key="1">
    <citation type="submission" date="2007-08" db="EMBL/GenBank/DDBJ databases">
        <authorList>
            <person name="Gloeckner G."/>
            <person name="Nowack E."/>
            <person name="Melkonian M."/>
        </authorList>
    </citation>
    <scope>NUCLEOTIDE SEQUENCE</scope>
</reference>
<dbReference type="InterPro" id="IPR003675">
    <property type="entry name" value="Rce1/LyrA-like_dom"/>
</dbReference>
<keyword evidence="1" id="KW-1133">Transmembrane helix</keyword>
<dbReference type="Pfam" id="PF02517">
    <property type="entry name" value="Rce1-like"/>
    <property type="match status" value="1"/>
</dbReference>
<feature type="transmembrane region" description="Helical" evidence="1">
    <location>
        <begin position="362"/>
        <end position="386"/>
    </location>
</feature>
<gene>
    <name evidence="3" type="ordered locus">PCC_0885</name>
</gene>
<dbReference type="RefSeq" id="YP_002049504.1">
    <property type="nucleotide sequence ID" value="NC_011087.1"/>
</dbReference>
<dbReference type="PANTHER" id="PTHR43592:SF15">
    <property type="entry name" value="CAAX AMINO TERMINAL PROTEASE FAMILY PROTEIN"/>
    <property type="match status" value="1"/>
</dbReference>
<feature type="transmembrane region" description="Helical" evidence="1">
    <location>
        <begin position="446"/>
        <end position="467"/>
    </location>
</feature>
<dbReference type="PANTHER" id="PTHR43592">
    <property type="entry name" value="CAAX AMINO TERMINAL PROTEASE"/>
    <property type="match status" value="1"/>
</dbReference>
<protein>
    <submittedName>
        <fullName evidence="3">Possible membrane associated protease</fullName>
    </submittedName>
</protein>
<organism evidence="3">
    <name type="scientific">Paulinella chromatophora</name>
    <dbReference type="NCBI Taxonomy" id="39717"/>
    <lineage>
        <taxon>Eukaryota</taxon>
        <taxon>Sar</taxon>
        <taxon>Rhizaria</taxon>
        <taxon>Cercozoa</taxon>
        <taxon>Imbricatea</taxon>
        <taxon>Silicofilosea</taxon>
        <taxon>Euglyphida</taxon>
        <taxon>Paulinellidae</taxon>
        <taxon>Paulinella</taxon>
    </lineage>
</organism>
<dbReference type="GeneID" id="6481910"/>
<dbReference type="GO" id="GO:0004175">
    <property type="term" value="F:endopeptidase activity"/>
    <property type="evidence" value="ECO:0007669"/>
    <property type="project" value="UniProtKB-ARBA"/>
</dbReference>
<dbReference type="GO" id="GO:0080120">
    <property type="term" value="P:CAAX-box protein maturation"/>
    <property type="evidence" value="ECO:0007669"/>
    <property type="project" value="UniProtKB-ARBA"/>
</dbReference>
<feature type="transmembrane region" description="Helical" evidence="1">
    <location>
        <begin position="323"/>
        <end position="342"/>
    </location>
</feature>
<keyword evidence="3" id="KW-0378">Hydrolase</keyword>
<name>B1X5S5_PAUCH</name>
<sequence>MNRVDRDAYLPSWKNVLALLSLILSVFIWVAGLAGSLQRPSVTNSLELRRLELASIASPLIQNKITKILVGEKPEEILLETLNDRYSSATGDLHLYTEREVLLRTSLLAKQQQSFANEFSKDNFLKFSPKRSLSSFPVRNYWSNTSLETLNNEKKEQLVLPIYSDPLLLRISCEVLGKENCEYLASERKAFFQLLNLILAPVFALVIGLSLVLRQIWLGWKGKSLSLPVLLAPSFSLIDMVLLIAGGFVALGETVSSLLVIPLAQVITNLFNLTSPFKEAVSIVLLYLGLAAMPLLILALMFQNKGLASSEGFLQLHWKPWKSTFSQSIIYVLSICPLVILVERLNKLIMGEPSGSNPLMILILTSHNTVALVLFCLPAIFLAPLFEELIFRGVLLPILGRKFGSGWGILLSALVFGIAHLSLSELAPLVALGLGLGLLRVQSGRLAPCVLMHAFWNSFTIINLVLLGS</sequence>
<accession>B1X5S5</accession>
<keyword evidence="3" id="KW-0934">Plastid</keyword>
<keyword evidence="3" id="KW-0645">Protease</keyword>
<evidence type="ECO:0000313" key="3">
    <source>
        <dbReference type="EMBL" id="ACB43294.1"/>
    </source>
</evidence>
<feature type="transmembrane region" description="Helical" evidence="1">
    <location>
        <begin position="406"/>
        <end position="439"/>
    </location>
</feature>
<feature type="transmembrane region" description="Helical" evidence="1">
    <location>
        <begin position="190"/>
        <end position="213"/>
    </location>
</feature>
<evidence type="ECO:0000259" key="2">
    <source>
        <dbReference type="Pfam" id="PF02517"/>
    </source>
</evidence>
<feature type="domain" description="CAAX prenyl protease 2/Lysostaphin resistance protein A-like" evidence="2">
    <location>
        <begin position="371"/>
        <end position="458"/>
    </location>
</feature>
<feature type="transmembrane region" description="Helical" evidence="1">
    <location>
        <begin position="225"/>
        <end position="249"/>
    </location>
</feature>
<dbReference type="AlphaFoldDB" id="B1X5S5"/>
<reference evidence="3" key="2">
    <citation type="journal article" date="2008" name="Curr. Biol.">
        <title>Chromatophore genome sequence of Paulinella sheds light on acquisition of photosynthesis by eukaryotes.</title>
        <authorList>
            <person name="Nowack E.C.M."/>
            <person name="Melkonian M."/>
            <person name="Gloeckner G."/>
        </authorList>
    </citation>
    <scope>NUCLEOTIDE SEQUENCE [LARGE SCALE GENOMIC DNA]</scope>
</reference>
<dbReference type="GO" id="GO:0006508">
    <property type="term" value="P:proteolysis"/>
    <property type="evidence" value="ECO:0007669"/>
    <property type="project" value="UniProtKB-KW"/>
</dbReference>
<geneLocation type="organellar chromatophore" evidence="3"/>
<dbReference type="EMBL" id="CP000815">
    <property type="protein sequence ID" value="ACB43294.1"/>
    <property type="molecule type" value="Genomic_DNA"/>
</dbReference>
<feature type="transmembrane region" description="Helical" evidence="1">
    <location>
        <begin position="280"/>
        <end position="303"/>
    </location>
</feature>
<keyword evidence="1" id="KW-0812">Transmembrane</keyword>
<keyword evidence="1" id="KW-0472">Membrane</keyword>